<evidence type="ECO:0000313" key="5">
    <source>
        <dbReference type="EMBL" id="MFE9601017.1"/>
    </source>
</evidence>
<keyword evidence="1" id="KW-0805">Transcription regulation</keyword>
<dbReference type="Proteomes" id="UP001601303">
    <property type="component" value="Unassembled WGS sequence"/>
</dbReference>
<evidence type="ECO:0000256" key="1">
    <source>
        <dbReference type="ARBA" id="ARBA00023015"/>
    </source>
</evidence>
<keyword evidence="3" id="KW-0804">Transcription</keyword>
<dbReference type="InterPro" id="IPR018060">
    <property type="entry name" value="HTH_AraC"/>
</dbReference>
<evidence type="ECO:0000259" key="4">
    <source>
        <dbReference type="PROSITE" id="PS01124"/>
    </source>
</evidence>
<dbReference type="PROSITE" id="PS00041">
    <property type="entry name" value="HTH_ARAC_FAMILY_1"/>
    <property type="match status" value="1"/>
</dbReference>
<proteinExistence type="predicted"/>
<dbReference type="PRINTS" id="PR00032">
    <property type="entry name" value="HTHARAC"/>
</dbReference>
<accession>A0ABW6M6A5</accession>
<reference evidence="5 6" key="1">
    <citation type="submission" date="2024-10" db="EMBL/GenBank/DDBJ databases">
        <title>The Natural Products Discovery Center: Release of the First 8490 Sequenced Strains for Exploring Actinobacteria Biosynthetic Diversity.</title>
        <authorList>
            <person name="Kalkreuter E."/>
            <person name="Kautsar S.A."/>
            <person name="Yang D."/>
            <person name="Bader C.D."/>
            <person name="Teijaro C.N."/>
            <person name="Fluegel L."/>
            <person name="Davis C.M."/>
            <person name="Simpson J.R."/>
            <person name="Lauterbach L."/>
            <person name="Steele A.D."/>
            <person name="Gui C."/>
            <person name="Meng S."/>
            <person name="Li G."/>
            <person name="Viehrig K."/>
            <person name="Ye F."/>
            <person name="Su P."/>
            <person name="Kiefer A.F."/>
            <person name="Nichols A."/>
            <person name="Cepeda A.J."/>
            <person name="Yan W."/>
            <person name="Fan B."/>
            <person name="Jiang Y."/>
            <person name="Adhikari A."/>
            <person name="Zheng C.-J."/>
            <person name="Schuster L."/>
            <person name="Cowan T.M."/>
            <person name="Smanski M.J."/>
            <person name="Chevrette M.G."/>
            <person name="De Carvalho L.P.S."/>
            <person name="Shen B."/>
        </authorList>
    </citation>
    <scope>NUCLEOTIDE SEQUENCE [LARGE SCALE GENOMIC DNA]</scope>
    <source>
        <strain evidence="5 6">NPDC006488</strain>
    </source>
</reference>
<sequence length="323" mass="34677">MSSWSQALTVSSASAWDEVFTGLHGASRIRVPDRRAPWTGHLEWQRSKTYSLALCSGGEEVVDRDNRHIRTDPRGTHELLVPLAGSAWLEQGAASGEIGPGAMALCDIDRPLTFAHDAGLRSISLIVSGRHLSARSAVAARGPHLLDGARGLGRIVREVTTTLHEEREHLSEISFDLACDRLLDLVCLAAEGGTDSAPTGQRAGVEAAIRRHVREHACDRELDVAGIARALGWSVRYVQQVLQAAGTTARDLIRRERLNVARGRLASGSWTTYSIAEIAHASGFGSHASFATAFRAEFGTTPREVRRGARELSGADAGPAAQS</sequence>
<evidence type="ECO:0000256" key="3">
    <source>
        <dbReference type="ARBA" id="ARBA00023163"/>
    </source>
</evidence>
<organism evidence="5 6">
    <name type="scientific">Streptomyces hokutonensis</name>
    <dbReference type="NCBI Taxonomy" id="1306990"/>
    <lineage>
        <taxon>Bacteria</taxon>
        <taxon>Bacillati</taxon>
        <taxon>Actinomycetota</taxon>
        <taxon>Actinomycetes</taxon>
        <taxon>Kitasatosporales</taxon>
        <taxon>Streptomycetaceae</taxon>
        <taxon>Streptomyces</taxon>
    </lineage>
</organism>
<dbReference type="InterPro" id="IPR009057">
    <property type="entry name" value="Homeodomain-like_sf"/>
</dbReference>
<dbReference type="InterPro" id="IPR020449">
    <property type="entry name" value="Tscrpt_reg_AraC-type_HTH"/>
</dbReference>
<feature type="domain" description="HTH araC/xylS-type" evidence="4">
    <location>
        <begin position="207"/>
        <end position="308"/>
    </location>
</feature>
<gene>
    <name evidence="5" type="ORF">ACFYNQ_20910</name>
</gene>
<dbReference type="SUPFAM" id="SSF46689">
    <property type="entry name" value="Homeodomain-like"/>
    <property type="match status" value="1"/>
</dbReference>
<evidence type="ECO:0000313" key="6">
    <source>
        <dbReference type="Proteomes" id="UP001601303"/>
    </source>
</evidence>
<keyword evidence="2" id="KW-0238">DNA-binding</keyword>
<name>A0ABW6M6A5_9ACTN</name>
<keyword evidence="6" id="KW-1185">Reference proteome</keyword>
<dbReference type="EMBL" id="JBIAHM010000007">
    <property type="protein sequence ID" value="MFE9601017.1"/>
    <property type="molecule type" value="Genomic_DNA"/>
</dbReference>
<dbReference type="PANTHER" id="PTHR46796">
    <property type="entry name" value="HTH-TYPE TRANSCRIPTIONAL ACTIVATOR RHAS-RELATED"/>
    <property type="match status" value="1"/>
</dbReference>
<dbReference type="PROSITE" id="PS01124">
    <property type="entry name" value="HTH_ARAC_FAMILY_2"/>
    <property type="match status" value="1"/>
</dbReference>
<dbReference type="Pfam" id="PF14525">
    <property type="entry name" value="AraC_binding_2"/>
    <property type="match status" value="1"/>
</dbReference>
<comment type="caution">
    <text evidence="5">The sequence shown here is derived from an EMBL/GenBank/DDBJ whole genome shotgun (WGS) entry which is preliminary data.</text>
</comment>
<dbReference type="InterPro" id="IPR050204">
    <property type="entry name" value="AraC_XylS_family_regulators"/>
</dbReference>
<dbReference type="InterPro" id="IPR035418">
    <property type="entry name" value="AraC-bd_2"/>
</dbReference>
<protein>
    <submittedName>
        <fullName evidence="5">AraC family transcriptional regulator</fullName>
    </submittedName>
</protein>
<evidence type="ECO:0000256" key="2">
    <source>
        <dbReference type="ARBA" id="ARBA00023125"/>
    </source>
</evidence>
<dbReference type="PANTHER" id="PTHR46796:SF6">
    <property type="entry name" value="ARAC SUBFAMILY"/>
    <property type="match status" value="1"/>
</dbReference>
<dbReference type="Gene3D" id="1.10.10.60">
    <property type="entry name" value="Homeodomain-like"/>
    <property type="match status" value="1"/>
</dbReference>
<dbReference type="RefSeq" id="WP_388107913.1">
    <property type="nucleotide sequence ID" value="NZ_JBIAHM010000007.1"/>
</dbReference>
<dbReference type="Pfam" id="PF12833">
    <property type="entry name" value="HTH_18"/>
    <property type="match status" value="1"/>
</dbReference>
<dbReference type="InterPro" id="IPR018062">
    <property type="entry name" value="HTH_AraC-typ_CS"/>
</dbReference>
<dbReference type="SMART" id="SM00342">
    <property type="entry name" value="HTH_ARAC"/>
    <property type="match status" value="1"/>
</dbReference>